<dbReference type="GO" id="GO:0016853">
    <property type="term" value="F:isomerase activity"/>
    <property type="evidence" value="ECO:0007669"/>
    <property type="project" value="UniProtKB-KW"/>
</dbReference>
<dbReference type="RefSeq" id="WP_069396526.1">
    <property type="nucleotide sequence ID" value="NZ_JACKUN010000031.1"/>
</dbReference>
<dbReference type="Gene3D" id="3.10.310.10">
    <property type="entry name" value="Diaminopimelate Epimerase, Chain A, domain 1"/>
    <property type="match status" value="2"/>
</dbReference>
<evidence type="ECO:0000256" key="1">
    <source>
        <dbReference type="ARBA" id="ARBA00008270"/>
    </source>
</evidence>
<dbReference type="GO" id="GO:0005737">
    <property type="term" value="C:cytoplasm"/>
    <property type="evidence" value="ECO:0007669"/>
    <property type="project" value="TreeGrafter"/>
</dbReference>
<dbReference type="Pfam" id="PF02567">
    <property type="entry name" value="PhzC-PhzF"/>
    <property type="match status" value="1"/>
</dbReference>
<sequence>MAQVFGVDAFTQTMFRGNPAGVVLLDRPADPGWMQLVATELSYPATAFVDLSRTDGAPKGLRWFSPTTELTLCGHATLASAHILGGNQLFDTQSGTLSCSAGPDGAISMKFPVDPVCPEPPSVELQTGLADVTMRSIWRGRMDVLVVVASAAEVRGLRPDLRALADVAARAVIVSAPGDGDADIVSRVFAPSVGIGEDAVTGSAHCTLADFWCERLGSSELIAEQASPRGGLVRVRLGDDGVVLTGDAVTVTSGELHD</sequence>
<gene>
    <name evidence="3" type="ORF">MSP7336_04569</name>
</gene>
<dbReference type="EMBL" id="UEGW01000001">
    <property type="protein sequence ID" value="SRX96292.1"/>
    <property type="molecule type" value="Genomic_DNA"/>
</dbReference>
<dbReference type="PANTHER" id="PTHR13774:SF17">
    <property type="entry name" value="PHENAZINE BIOSYNTHESIS-LIKE DOMAIN-CONTAINING PROTEIN"/>
    <property type="match status" value="1"/>
</dbReference>
<dbReference type="OrthoDB" id="9788221at2"/>
<dbReference type="STRING" id="29313.BHQ16_13245"/>
<keyword evidence="2 3" id="KW-0413">Isomerase</keyword>
<dbReference type="PANTHER" id="PTHR13774">
    <property type="entry name" value="PHENAZINE BIOSYNTHESIS PROTEIN"/>
    <property type="match status" value="1"/>
</dbReference>
<accession>A0A1E3TEI8</accession>
<reference evidence="3 4" key="1">
    <citation type="submission" date="2018-05" db="EMBL/GenBank/DDBJ databases">
        <authorList>
            <consortium name="IHU Genomes"/>
        </authorList>
    </citation>
    <scope>NUCLEOTIDE SEQUENCE [LARGE SCALE GENOMIC DNA]</scope>
    <source>
        <strain evidence="3 4">P7336</strain>
    </source>
</reference>
<comment type="similarity">
    <text evidence="1">Belongs to the PhzF family.</text>
</comment>
<proteinExistence type="inferred from homology"/>
<evidence type="ECO:0000313" key="3">
    <source>
        <dbReference type="EMBL" id="SRX96292.1"/>
    </source>
</evidence>
<protein>
    <submittedName>
        <fullName evidence="3">Putative isomerase [Saccharothrix espanaensis DSM]</fullName>
    </submittedName>
</protein>
<evidence type="ECO:0000313" key="4">
    <source>
        <dbReference type="Proteomes" id="UP000252015"/>
    </source>
</evidence>
<organism evidence="3 4">
    <name type="scientific">Mycobacterium shimoidei</name>
    <dbReference type="NCBI Taxonomy" id="29313"/>
    <lineage>
        <taxon>Bacteria</taxon>
        <taxon>Bacillati</taxon>
        <taxon>Actinomycetota</taxon>
        <taxon>Actinomycetes</taxon>
        <taxon>Mycobacteriales</taxon>
        <taxon>Mycobacteriaceae</taxon>
        <taxon>Mycobacterium</taxon>
    </lineage>
</organism>
<name>A0A1E3TEI8_MYCSH</name>
<evidence type="ECO:0000256" key="2">
    <source>
        <dbReference type="ARBA" id="ARBA00023235"/>
    </source>
</evidence>
<dbReference type="PIRSF" id="PIRSF016184">
    <property type="entry name" value="PhzC_PhzF"/>
    <property type="match status" value="1"/>
</dbReference>
<dbReference type="Proteomes" id="UP000252015">
    <property type="component" value="Unassembled WGS sequence"/>
</dbReference>
<dbReference type="InterPro" id="IPR003719">
    <property type="entry name" value="Phenazine_PhzF-like"/>
</dbReference>
<keyword evidence="4" id="KW-1185">Reference proteome</keyword>
<dbReference type="AlphaFoldDB" id="A0A1E3TEI8"/>
<dbReference type="SUPFAM" id="SSF54506">
    <property type="entry name" value="Diaminopimelate epimerase-like"/>
    <property type="match status" value="1"/>
</dbReference>